<keyword evidence="3" id="KW-0964">Secreted</keyword>
<organism evidence="8 9">
    <name type="scientific">Araneus ventricosus</name>
    <name type="common">Orbweaver spider</name>
    <name type="synonym">Epeira ventricosa</name>
    <dbReference type="NCBI Taxonomy" id="182803"/>
    <lineage>
        <taxon>Eukaryota</taxon>
        <taxon>Metazoa</taxon>
        <taxon>Ecdysozoa</taxon>
        <taxon>Arthropoda</taxon>
        <taxon>Chelicerata</taxon>
        <taxon>Arachnida</taxon>
        <taxon>Araneae</taxon>
        <taxon>Araneomorphae</taxon>
        <taxon>Entelegynae</taxon>
        <taxon>Araneoidea</taxon>
        <taxon>Araneidae</taxon>
        <taxon>Araneus</taxon>
    </lineage>
</organism>
<keyword evidence="9" id="KW-1185">Reference proteome</keyword>
<evidence type="ECO:0000256" key="4">
    <source>
        <dbReference type="ARBA" id="ARBA00022723"/>
    </source>
</evidence>
<dbReference type="EMBL" id="BGPR01000210">
    <property type="protein sequence ID" value="GBM05034.1"/>
    <property type="molecule type" value="Genomic_DNA"/>
</dbReference>
<keyword evidence="5" id="KW-0460">Magnesium</keyword>
<dbReference type="InterPro" id="IPR017946">
    <property type="entry name" value="PLC-like_Pdiesterase_TIM-brl"/>
</dbReference>
<dbReference type="Proteomes" id="UP000499080">
    <property type="component" value="Unassembled WGS sequence"/>
</dbReference>
<evidence type="ECO:0000313" key="8">
    <source>
        <dbReference type="EMBL" id="GBM05034.1"/>
    </source>
</evidence>
<name>A0A4Y2CM84_ARAVE</name>
<evidence type="ECO:0000256" key="6">
    <source>
        <dbReference type="ARBA" id="ARBA00023157"/>
    </source>
</evidence>
<proteinExistence type="predicted"/>
<keyword evidence="7" id="KW-0456">Lyase</keyword>
<dbReference type="Gene3D" id="3.20.20.190">
    <property type="entry name" value="Phosphatidylinositol (PI) phosphodiesterase"/>
    <property type="match status" value="1"/>
</dbReference>
<evidence type="ECO:0008006" key="10">
    <source>
        <dbReference type="Google" id="ProtNLM"/>
    </source>
</evidence>
<accession>A0A4Y2CM84</accession>
<dbReference type="GO" id="GO:0016829">
    <property type="term" value="F:lyase activity"/>
    <property type="evidence" value="ECO:0007669"/>
    <property type="project" value="UniProtKB-KW"/>
</dbReference>
<comment type="catalytic activity">
    <reaction evidence="1">
        <text>an N-(acyl)-sphingosylphosphoethanolamine = an N-(acyl)-sphingosyl-1,3-cyclic phosphate + ethanolamine</text>
        <dbReference type="Rhea" id="RHEA:60648"/>
        <dbReference type="ChEBI" id="CHEBI:57603"/>
        <dbReference type="ChEBI" id="CHEBI:143891"/>
        <dbReference type="ChEBI" id="CHEBI:143892"/>
    </reaction>
</comment>
<evidence type="ECO:0000313" key="9">
    <source>
        <dbReference type="Proteomes" id="UP000499080"/>
    </source>
</evidence>
<dbReference type="OrthoDB" id="1058301at2759"/>
<evidence type="ECO:0000256" key="2">
    <source>
        <dbReference type="ARBA" id="ARBA00004613"/>
    </source>
</evidence>
<dbReference type="GO" id="GO:0006629">
    <property type="term" value="P:lipid metabolic process"/>
    <property type="evidence" value="ECO:0007669"/>
    <property type="project" value="InterPro"/>
</dbReference>
<comment type="subcellular location">
    <subcellularLocation>
        <location evidence="2">Secreted</location>
    </subcellularLocation>
</comment>
<protein>
    <recommendedName>
        <fullName evidence="10">GP-PDE domain-containing protein</fullName>
    </recommendedName>
</protein>
<reference evidence="8 9" key="1">
    <citation type="journal article" date="2019" name="Sci. Rep.">
        <title>Orb-weaving spider Araneus ventricosus genome elucidates the spidroin gene catalogue.</title>
        <authorList>
            <person name="Kono N."/>
            <person name="Nakamura H."/>
            <person name="Ohtoshi R."/>
            <person name="Moran D.A.P."/>
            <person name="Shinohara A."/>
            <person name="Yoshida Y."/>
            <person name="Fujiwara M."/>
            <person name="Mori M."/>
            <person name="Tomita M."/>
            <person name="Arakawa K."/>
        </authorList>
    </citation>
    <scope>NUCLEOTIDE SEQUENCE [LARGE SCALE GENOMIC DNA]</scope>
</reference>
<dbReference type="GO" id="GO:0008081">
    <property type="term" value="F:phosphoric diester hydrolase activity"/>
    <property type="evidence" value="ECO:0007669"/>
    <property type="project" value="InterPro"/>
</dbReference>
<gene>
    <name evidence="8" type="ORF">AVEN_60225_1</name>
</gene>
<evidence type="ECO:0000256" key="1">
    <source>
        <dbReference type="ARBA" id="ARBA00000110"/>
    </source>
</evidence>
<comment type="caution">
    <text evidence="8">The sequence shown here is derived from an EMBL/GenBank/DDBJ whole genome shotgun (WGS) entry which is preliminary data.</text>
</comment>
<keyword evidence="4" id="KW-0479">Metal-binding</keyword>
<dbReference type="AlphaFoldDB" id="A0A4Y2CM84"/>
<dbReference type="SUPFAM" id="SSF51695">
    <property type="entry name" value="PLC-like phosphodiesterases"/>
    <property type="match status" value="1"/>
</dbReference>
<sequence length="143" mass="16631">MNCFTTIRPDTLLKKEISIRDSSDGFIDKVYKWTVDMPYIVREALRHGVDGMITNKPDRFLKVPEESEFEKSFRLATLKKILFRSQTPSMKNTVYGNWTINEISSPDGDADGNFRDISGIFENVRSSNRRRYVKRVYLLALLV</sequence>
<evidence type="ECO:0000256" key="5">
    <source>
        <dbReference type="ARBA" id="ARBA00022842"/>
    </source>
</evidence>
<keyword evidence="6" id="KW-1015">Disulfide bond</keyword>
<evidence type="ECO:0000256" key="3">
    <source>
        <dbReference type="ARBA" id="ARBA00022525"/>
    </source>
</evidence>
<dbReference type="GO" id="GO:0046872">
    <property type="term" value="F:metal ion binding"/>
    <property type="evidence" value="ECO:0007669"/>
    <property type="project" value="UniProtKB-KW"/>
</dbReference>
<dbReference type="GO" id="GO:0005576">
    <property type="term" value="C:extracellular region"/>
    <property type="evidence" value="ECO:0007669"/>
    <property type="project" value="UniProtKB-SubCell"/>
</dbReference>
<evidence type="ECO:0000256" key="7">
    <source>
        <dbReference type="ARBA" id="ARBA00023239"/>
    </source>
</evidence>